<organism evidence="6 7">
    <name type="scientific">Sulfuricaulis limicola</name>
    <dbReference type="NCBI Taxonomy" id="1620215"/>
    <lineage>
        <taxon>Bacteria</taxon>
        <taxon>Pseudomonadati</taxon>
        <taxon>Pseudomonadota</taxon>
        <taxon>Gammaproteobacteria</taxon>
        <taxon>Acidiferrobacterales</taxon>
        <taxon>Acidiferrobacteraceae</taxon>
        <taxon>Sulfuricaulis</taxon>
    </lineage>
</organism>
<dbReference type="InterPro" id="IPR035437">
    <property type="entry name" value="SNase_OB-fold_sf"/>
</dbReference>
<evidence type="ECO:0000256" key="1">
    <source>
        <dbReference type="ARBA" id="ARBA00022722"/>
    </source>
</evidence>
<dbReference type="KEGG" id="slim:SCL_2749"/>
<dbReference type="PROSITE" id="PS50830">
    <property type="entry name" value="TNASE_3"/>
    <property type="match status" value="1"/>
</dbReference>
<evidence type="ECO:0000313" key="7">
    <source>
        <dbReference type="Proteomes" id="UP000243180"/>
    </source>
</evidence>
<dbReference type="SMART" id="SM00318">
    <property type="entry name" value="SNc"/>
    <property type="match status" value="1"/>
</dbReference>
<keyword evidence="7" id="KW-1185">Reference proteome</keyword>
<proteinExistence type="predicted"/>
<evidence type="ECO:0000256" key="3">
    <source>
        <dbReference type="ARBA" id="ARBA00022801"/>
    </source>
</evidence>
<dbReference type="AlphaFoldDB" id="A0A1B4XJQ5"/>
<dbReference type="RefSeq" id="WP_172426062.1">
    <property type="nucleotide sequence ID" value="NZ_AP014879.1"/>
</dbReference>
<keyword evidence="4" id="KW-0732">Signal</keyword>
<dbReference type="PANTHER" id="PTHR12302:SF3">
    <property type="entry name" value="SERINE_THREONINE-PROTEIN KINASE 31"/>
    <property type="match status" value="1"/>
</dbReference>
<dbReference type="Pfam" id="PF00565">
    <property type="entry name" value="SNase"/>
    <property type="match status" value="1"/>
</dbReference>
<dbReference type="GO" id="GO:0004519">
    <property type="term" value="F:endonuclease activity"/>
    <property type="evidence" value="ECO:0007669"/>
    <property type="project" value="UniProtKB-KW"/>
</dbReference>
<accession>A0A1B4XJQ5</accession>
<evidence type="ECO:0000259" key="5">
    <source>
        <dbReference type="PROSITE" id="PS50830"/>
    </source>
</evidence>
<dbReference type="InParanoid" id="A0A1B4XJQ5"/>
<evidence type="ECO:0000256" key="4">
    <source>
        <dbReference type="SAM" id="SignalP"/>
    </source>
</evidence>
<gene>
    <name evidence="6" type="ORF">SCL_2749</name>
</gene>
<evidence type="ECO:0000313" key="6">
    <source>
        <dbReference type="EMBL" id="BAV35026.1"/>
    </source>
</evidence>
<evidence type="ECO:0000256" key="2">
    <source>
        <dbReference type="ARBA" id="ARBA00022759"/>
    </source>
</evidence>
<dbReference type="PANTHER" id="PTHR12302">
    <property type="entry name" value="EBNA2 BINDING PROTEIN P100"/>
    <property type="match status" value="1"/>
</dbReference>
<feature type="domain" description="TNase-like" evidence="5">
    <location>
        <begin position="18"/>
        <end position="147"/>
    </location>
</feature>
<feature type="chain" id="PRO_5008572505" evidence="4">
    <location>
        <begin position="18"/>
        <end position="259"/>
    </location>
</feature>
<dbReference type="Gene3D" id="2.40.50.90">
    <property type="match status" value="1"/>
</dbReference>
<reference evidence="6 7" key="1">
    <citation type="submission" date="2015-05" db="EMBL/GenBank/DDBJ databases">
        <title>Complete genome sequence of a sulfur-oxidizing gammaproteobacterium strain HA5.</title>
        <authorList>
            <person name="Miura A."/>
            <person name="Kojima H."/>
            <person name="Fukui M."/>
        </authorList>
    </citation>
    <scope>NUCLEOTIDE SEQUENCE [LARGE SCALE GENOMIC DNA]</scope>
    <source>
        <strain evidence="6 7">HA5</strain>
    </source>
</reference>
<keyword evidence="2" id="KW-0255">Endonuclease</keyword>
<sequence length="259" mass="28464">MLSAFLFFITLPAVASAQAETARVRHVLDGDSFLLADGRQVRLIGINAPELGKDGAPSQPLAQQARNRLSRLIKGQTLTLSHGRERQDHYGRWLVHARLADGASIEEILLREGLAWAIAIPPNVDQLDSLLRAETEARAAGRGVWGEAAYTPKPASDLTEKDTGFRFIQGTIQRRAKGRKVIYFDLAPHVALVVPHAEWKKYFDVQGGTNVAGDRMSGANEGKSADLVGRSVVARGWLTQSKGRLHLRVPHPAMLTWRD</sequence>
<dbReference type="InterPro" id="IPR016071">
    <property type="entry name" value="Staphylococal_nuclease_OB-fold"/>
</dbReference>
<keyword evidence="1" id="KW-0540">Nuclease</keyword>
<feature type="signal peptide" evidence="4">
    <location>
        <begin position="1"/>
        <end position="17"/>
    </location>
</feature>
<keyword evidence="3" id="KW-0378">Hydrolase</keyword>
<dbReference type="SUPFAM" id="SSF50199">
    <property type="entry name" value="Staphylococcal nuclease"/>
    <property type="match status" value="1"/>
</dbReference>
<name>A0A1B4XJQ5_9GAMM</name>
<dbReference type="GO" id="GO:0016787">
    <property type="term" value="F:hydrolase activity"/>
    <property type="evidence" value="ECO:0007669"/>
    <property type="project" value="UniProtKB-KW"/>
</dbReference>
<dbReference type="EMBL" id="AP014879">
    <property type="protein sequence ID" value="BAV35026.1"/>
    <property type="molecule type" value="Genomic_DNA"/>
</dbReference>
<dbReference type="Proteomes" id="UP000243180">
    <property type="component" value="Chromosome"/>
</dbReference>
<protein>
    <submittedName>
        <fullName evidence="6">Nuclease</fullName>
    </submittedName>
</protein>